<dbReference type="EMBL" id="CM002927">
    <property type="protein sequence ID" value="KGN46818.1"/>
    <property type="molecule type" value="Genomic_DNA"/>
</dbReference>
<evidence type="ECO:0000313" key="2">
    <source>
        <dbReference type="Proteomes" id="UP000029981"/>
    </source>
</evidence>
<dbReference type="AlphaFoldDB" id="A0A0A0KBB5"/>
<dbReference type="Proteomes" id="UP000029981">
    <property type="component" value="Chromosome 6"/>
</dbReference>
<dbReference type="Gramene" id="KGN46818">
    <property type="protein sequence ID" value="KGN46818"/>
    <property type="gene ID" value="Csa_6G139180"/>
</dbReference>
<name>A0A0A0KBB5_CUCSA</name>
<reference evidence="1 2" key="1">
    <citation type="journal article" date="2009" name="Nat. Genet.">
        <title>The genome of the cucumber, Cucumis sativus L.</title>
        <authorList>
            <person name="Huang S."/>
            <person name="Li R."/>
            <person name="Zhang Z."/>
            <person name="Li L."/>
            <person name="Gu X."/>
            <person name="Fan W."/>
            <person name="Lucas W.J."/>
            <person name="Wang X."/>
            <person name="Xie B."/>
            <person name="Ni P."/>
            <person name="Ren Y."/>
            <person name="Zhu H."/>
            <person name="Li J."/>
            <person name="Lin K."/>
            <person name="Jin W."/>
            <person name="Fei Z."/>
            <person name="Li G."/>
            <person name="Staub J."/>
            <person name="Kilian A."/>
            <person name="van der Vossen E.A."/>
            <person name="Wu Y."/>
            <person name="Guo J."/>
            <person name="He J."/>
            <person name="Jia Z."/>
            <person name="Ren Y."/>
            <person name="Tian G."/>
            <person name="Lu Y."/>
            <person name="Ruan J."/>
            <person name="Qian W."/>
            <person name="Wang M."/>
            <person name="Huang Q."/>
            <person name="Li B."/>
            <person name="Xuan Z."/>
            <person name="Cao J."/>
            <person name="Asan"/>
            <person name="Wu Z."/>
            <person name="Zhang J."/>
            <person name="Cai Q."/>
            <person name="Bai Y."/>
            <person name="Zhao B."/>
            <person name="Han Y."/>
            <person name="Li Y."/>
            <person name="Li X."/>
            <person name="Wang S."/>
            <person name="Shi Q."/>
            <person name="Liu S."/>
            <person name="Cho W.K."/>
            <person name="Kim J.Y."/>
            <person name="Xu Y."/>
            <person name="Heller-Uszynska K."/>
            <person name="Miao H."/>
            <person name="Cheng Z."/>
            <person name="Zhang S."/>
            <person name="Wu J."/>
            <person name="Yang Y."/>
            <person name="Kang H."/>
            <person name="Li M."/>
            <person name="Liang H."/>
            <person name="Ren X."/>
            <person name="Shi Z."/>
            <person name="Wen M."/>
            <person name="Jian M."/>
            <person name="Yang H."/>
            <person name="Zhang G."/>
            <person name="Yang Z."/>
            <person name="Chen R."/>
            <person name="Liu S."/>
            <person name="Li J."/>
            <person name="Ma L."/>
            <person name="Liu H."/>
            <person name="Zhou Y."/>
            <person name="Zhao J."/>
            <person name="Fang X."/>
            <person name="Li G."/>
            <person name="Fang L."/>
            <person name="Li Y."/>
            <person name="Liu D."/>
            <person name="Zheng H."/>
            <person name="Zhang Y."/>
            <person name="Qin N."/>
            <person name="Li Z."/>
            <person name="Yang G."/>
            <person name="Yang S."/>
            <person name="Bolund L."/>
            <person name="Kristiansen K."/>
            <person name="Zheng H."/>
            <person name="Li S."/>
            <person name="Zhang X."/>
            <person name="Yang H."/>
            <person name="Wang J."/>
            <person name="Sun R."/>
            <person name="Zhang B."/>
            <person name="Jiang S."/>
            <person name="Wang J."/>
            <person name="Du Y."/>
            <person name="Li S."/>
        </authorList>
    </citation>
    <scope>NUCLEOTIDE SEQUENCE [LARGE SCALE GENOMIC DNA]</scope>
    <source>
        <strain evidence="2">cv. 9930</strain>
    </source>
</reference>
<keyword evidence="2" id="KW-1185">Reference proteome</keyword>
<accession>A0A0A0KBB5</accession>
<reference evidence="1 2" key="4">
    <citation type="journal article" date="2011" name="BMC Genomics">
        <title>RNA-Seq improves annotation of protein-coding genes in the cucumber genome.</title>
        <authorList>
            <person name="Li Z."/>
            <person name="Zhang Z."/>
            <person name="Yan P."/>
            <person name="Huang S."/>
            <person name="Fei Z."/>
            <person name="Lin K."/>
        </authorList>
    </citation>
    <scope>NUCLEOTIDE SEQUENCE [LARGE SCALE GENOMIC DNA]</scope>
    <source>
        <strain evidence="2">cv. 9930</strain>
    </source>
</reference>
<gene>
    <name evidence="1" type="ORF">Csa_6G139180</name>
</gene>
<proteinExistence type="predicted"/>
<reference evidence="1 2" key="2">
    <citation type="journal article" date="2009" name="PLoS ONE">
        <title>An integrated genetic and cytogenetic map of the cucumber genome.</title>
        <authorList>
            <person name="Ren Y."/>
            <person name="Zhang Z."/>
            <person name="Liu J."/>
            <person name="Staub J.E."/>
            <person name="Han Y."/>
            <person name="Cheng Z."/>
            <person name="Li X."/>
            <person name="Lu J."/>
            <person name="Miao H."/>
            <person name="Kang H."/>
            <person name="Xie B."/>
            <person name="Gu X."/>
            <person name="Wang X."/>
            <person name="Du Y."/>
            <person name="Jin W."/>
            <person name="Huang S."/>
        </authorList>
    </citation>
    <scope>NUCLEOTIDE SEQUENCE [LARGE SCALE GENOMIC DNA]</scope>
    <source>
        <strain evidence="2">cv. 9930</strain>
    </source>
</reference>
<sequence length="74" mass="8505">MEISGNLENKIESKKDNLKDLGAISLLCRSRMETRKDLIGELGVISGRFWSGSLKILVIDMLDFRCKDMQRLKF</sequence>
<evidence type="ECO:0000313" key="1">
    <source>
        <dbReference type="EMBL" id="KGN46818.1"/>
    </source>
</evidence>
<organism evidence="1 2">
    <name type="scientific">Cucumis sativus</name>
    <name type="common">Cucumber</name>
    <dbReference type="NCBI Taxonomy" id="3659"/>
    <lineage>
        <taxon>Eukaryota</taxon>
        <taxon>Viridiplantae</taxon>
        <taxon>Streptophyta</taxon>
        <taxon>Embryophyta</taxon>
        <taxon>Tracheophyta</taxon>
        <taxon>Spermatophyta</taxon>
        <taxon>Magnoliopsida</taxon>
        <taxon>eudicotyledons</taxon>
        <taxon>Gunneridae</taxon>
        <taxon>Pentapetalae</taxon>
        <taxon>rosids</taxon>
        <taxon>fabids</taxon>
        <taxon>Cucurbitales</taxon>
        <taxon>Cucurbitaceae</taxon>
        <taxon>Benincaseae</taxon>
        <taxon>Cucumis</taxon>
    </lineage>
</organism>
<protein>
    <submittedName>
        <fullName evidence="1">Uncharacterized protein</fullName>
    </submittedName>
</protein>
<reference evidence="1 2" key="3">
    <citation type="journal article" date="2010" name="BMC Genomics">
        <title>Transcriptome sequencing and comparative analysis of cucumber flowers with different sex types.</title>
        <authorList>
            <person name="Guo S."/>
            <person name="Zheng Y."/>
            <person name="Joung J.G."/>
            <person name="Liu S."/>
            <person name="Zhang Z."/>
            <person name="Crasta O.R."/>
            <person name="Sobral B.W."/>
            <person name="Xu Y."/>
            <person name="Huang S."/>
            <person name="Fei Z."/>
        </authorList>
    </citation>
    <scope>NUCLEOTIDE SEQUENCE [LARGE SCALE GENOMIC DNA]</scope>
    <source>
        <strain evidence="2">cv. 9930</strain>
    </source>
</reference>